<name>A0A9N8JJ27_9PEZI</name>
<accession>A0A9N8JJ27</accession>
<dbReference type="EMBL" id="CAIJEN010000007">
    <property type="protein sequence ID" value="CAD0089117.1"/>
    <property type="molecule type" value="Genomic_DNA"/>
</dbReference>
<dbReference type="InterPro" id="IPR001810">
    <property type="entry name" value="F-box_dom"/>
</dbReference>
<evidence type="ECO:0000313" key="3">
    <source>
        <dbReference type="Proteomes" id="UP000716446"/>
    </source>
</evidence>
<keyword evidence="3" id="KW-1185">Reference proteome</keyword>
<gene>
    <name evidence="2" type="ORF">AWRI4619_LOCUS5610</name>
</gene>
<proteinExistence type="predicted"/>
<dbReference type="AlphaFoldDB" id="A0A9N8JJ27"/>
<dbReference type="PROSITE" id="PS50181">
    <property type="entry name" value="FBOX"/>
    <property type="match status" value="1"/>
</dbReference>
<protein>
    <recommendedName>
        <fullName evidence="1">F-box domain-containing protein</fullName>
    </recommendedName>
</protein>
<reference evidence="2" key="1">
    <citation type="submission" date="2020-06" db="EMBL/GenBank/DDBJ databases">
        <authorList>
            <person name="Onetto C."/>
        </authorList>
    </citation>
    <scope>NUCLEOTIDE SEQUENCE</scope>
</reference>
<sequence>MPPINLPSRKLAPHRRYAKKLLTLPDELLVKISNQVAPEDLPNFRLTCKTLANISAQHFGEKRLAHRRFMFTEHSLKGLIDMTAHPIIGPCIRSILFGTHNLTNELDVVMDTLGSHKVANPAEAMHILQMYRERRDRRLKFLESDDLSRLLQAAFSNLSSHGTNVFVGLFNEREEWGFRNKVWHGYSYSHEFGGLPFVKLVKMKHVLRIIVSACRAANLRPEFLEFDLLGQEHYDGMKMPSQKCYCGTVTVDYRQLLISASERRCGYSHLDKPQSPRA</sequence>
<organism evidence="2 3">
    <name type="scientific">Aureobasidium vineae</name>
    <dbReference type="NCBI Taxonomy" id="2773715"/>
    <lineage>
        <taxon>Eukaryota</taxon>
        <taxon>Fungi</taxon>
        <taxon>Dikarya</taxon>
        <taxon>Ascomycota</taxon>
        <taxon>Pezizomycotina</taxon>
        <taxon>Dothideomycetes</taxon>
        <taxon>Dothideomycetidae</taxon>
        <taxon>Dothideales</taxon>
        <taxon>Saccotheciaceae</taxon>
        <taxon>Aureobasidium</taxon>
    </lineage>
</organism>
<dbReference type="Pfam" id="PF00646">
    <property type="entry name" value="F-box"/>
    <property type="match status" value="1"/>
</dbReference>
<dbReference type="Proteomes" id="UP000716446">
    <property type="component" value="Unassembled WGS sequence"/>
</dbReference>
<evidence type="ECO:0000259" key="1">
    <source>
        <dbReference type="PROSITE" id="PS50181"/>
    </source>
</evidence>
<dbReference type="SUPFAM" id="SSF81383">
    <property type="entry name" value="F-box domain"/>
    <property type="match status" value="1"/>
</dbReference>
<feature type="domain" description="F-box" evidence="1">
    <location>
        <begin position="18"/>
        <end position="64"/>
    </location>
</feature>
<dbReference type="CDD" id="cd09917">
    <property type="entry name" value="F-box_SF"/>
    <property type="match status" value="1"/>
</dbReference>
<comment type="caution">
    <text evidence="2">The sequence shown here is derived from an EMBL/GenBank/DDBJ whole genome shotgun (WGS) entry which is preliminary data.</text>
</comment>
<dbReference type="InterPro" id="IPR036047">
    <property type="entry name" value="F-box-like_dom_sf"/>
</dbReference>
<evidence type="ECO:0000313" key="2">
    <source>
        <dbReference type="EMBL" id="CAD0089117.1"/>
    </source>
</evidence>
<dbReference type="SMART" id="SM00256">
    <property type="entry name" value="FBOX"/>
    <property type="match status" value="1"/>
</dbReference>